<dbReference type="EMBL" id="CP041356">
    <property type="protein sequence ID" value="QDK71950.1"/>
    <property type="molecule type" value="Genomic_DNA"/>
</dbReference>
<dbReference type="Gene3D" id="3.40.50.620">
    <property type="entry name" value="HUPs"/>
    <property type="match status" value="1"/>
</dbReference>
<dbReference type="Pfam" id="PF00582">
    <property type="entry name" value="Usp"/>
    <property type="match status" value="1"/>
</dbReference>
<dbReference type="InterPro" id="IPR006016">
    <property type="entry name" value="UspA"/>
</dbReference>
<name>A0A514ZBK3_9LACT</name>
<comment type="subcellular location">
    <subcellularLocation>
        <location evidence="2">Cytoplasm</location>
    </subcellularLocation>
</comment>
<feature type="domain" description="UspA" evidence="3">
    <location>
        <begin position="5"/>
        <end position="143"/>
    </location>
</feature>
<dbReference type="PANTHER" id="PTHR46268">
    <property type="entry name" value="STRESS RESPONSE PROTEIN NHAX"/>
    <property type="match status" value="1"/>
</dbReference>
<dbReference type="GO" id="GO:0005737">
    <property type="term" value="C:cytoplasm"/>
    <property type="evidence" value="ECO:0007669"/>
    <property type="project" value="UniProtKB-SubCell"/>
</dbReference>
<proteinExistence type="inferred from homology"/>
<dbReference type="InterPro" id="IPR006015">
    <property type="entry name" value="Universal_stress_UspA"/>
</dbReference>
<dbReference type="RefSeq" id="WP_142767467.1">
    <property type="nucleotide sequence ID" value="NZ_CP041356.1"/>
</dbReference>
<dbReference type="Proteomes" id="UP000315128">
    <property type="component" value="Chromosome"/>
</dbReference>
<dbReference type="OrthoDB" id="9777884at2"/>
<evidence type="ECO:0000256" key="2">
    <source>
        <dbReference type="PIRNR" id="PIRNR006276"/>
    </source>
</evidence>
<protein>
    <recommendedName>
        <fullName evidence="2">Universal stress protein</fullName>
    </recommendedName>
</protein>
<evidence type="ECO:0000313" key="5">
    <source>
        <dbReference type="Proteomes" id="UP000315128"/>
    </source>
</evidence>
<gene>
    <name evidence="4" type="ORF">FLP15_07840</name>
</gene>
<dbReference type="AlphaFoldDB" id="A0A514ZBK3"/>
<keyword evidence="5" id="KW-1185">Reference proteome</keyword>
<dbReference type="PRINTS" id="PR01438">
    <property type="entry name" value="UNVRSLSTRESS"/>
</dbReference>
<dbReference type="PIRSF" id="PIRSF006276">
    <property type="entry name" value="UspA"/>
    <property type="match status" value="1"/>
</dbReference>
<sequence length="143" mass="16294">MVKQYKNILVAVDGSEQSYDAVREAINISKRNKARLKVLYVLNDKLANIPVHMDTITLYKSVQEHADFVMEQIHRRIDDKEYDFEIVRLTGTPKREIVSFSKENNIDLIIIGSTGLDAIDRFIVGSTTQYVVSHAPCNVIVVK</sequence>
<organism evidence="4 5">
    <name type="scientific">Lactococcus protaetiae</name>
    <dbReference type="NCBI Taxonomy" id="2592653"/>
    <lineage>
        <taxon>Bacteria</taxon>
        <taxon>Bacillati</taxon>
        <taxon>Bacillota</taxon>
        <taxon>Bacilli</taxon>
        <taxon>Lactobacillales</taxon>
        <taxon>Streptococcaceae</taxon>
        <taxon>Lactococcus</taxon>
    </lineage>
</organism>
<keyword evidence="2" id="KW-0963">Cytoplasm</keyword>
<evidence type="ECO:0000256" key="1">
    <source>
        <dbReference type="ARBA" id="ARBA00008791"/>
    </source>
</evidence>
<dbReference type="CDD" id="cd00293">
    <property type="entry name" value="USP-like"/>
    <property type="match status" value="1"/>
</dbReference>
<evidence type="ECO:0000259" key="3">
    <source>
        <dbReference type="Pfam" id="PF00582"/>
    </source>
</evidence>
<evidence type="ECO:0000313" key="4">
    <source>
        <dbReference type="EMBL" id="QDK71950.1"/>
    </source>
</evidence>
<dbReference type="SUPFAM" id="SSF52402">
    <property type="entry name" value="Adenine nucleotide alpha hydrolases-like"/>
    <property type="match status" value="1"/>
</dbReference>
<accession>A0A514ZBK3</accession>
<dbReference type="KEGG" id="lack:FLP15_07840"/>
<comment type="similarity">
    <text evidence="1 2">Belongs to the universal stress protein A family.</text>
</comment>
<dbReference type="PANTHER" id="PTHR46268:SF6">
    <property type="entry name" value="UNIVERSAL STRESS PROTEIN UP12"/>
    <property type="match status" value="1"/>
</dbReference>
<dbReference type="InterPro" id="IPR014729">
    <property type="entry name" value="Rossmann-like_a/b/a_fold"/>
</dbReference>
<reference evidence="4 5" key="1">
    <citation type="submission" date="2019-07" db="EMBL/GenBank/DDBJ databases">
        <title>Genome sequencing of KACC 19320.</title>
        <authorList>
            <person name="Heo J."/>
            <person name="Kim S.-J."/>
            <person name="Kim J.-S."/>
            <person name="Hong S.-B."/>
            <person name="Kwon S.-W."/>
        </authorList>
    </citation>
    <scope>NUCLEOTIDE SEQUENCE [LARGE SCALE GENOMIC DNA]</scope>
    <source>
        <strain evidence="4 5">KACC 19320</strain>
    </source>
</reference>